<protein>
    <submittedName>
        <fullName evidence="4">Alpha/beta hydrolase</fullName>
    </submittedName>
</protein>
<feature type="domain" description="Phospholipase/carboxylesterase/thioesterase" evidence="3">
    <location>
        <begin position="13"/>
        <end position="206"/>
    </location>
</feature>
<dbReference type="OrthoDB" id="9801763at2"/>
<organism evidence="4 5">
    <name type="scientific">Flavobacterium microcysteis</name>
    <dbReference type="NCBI Taxonomy" id="2596891"/>
    <lineage>
        <taxon>Bacteria</taxon>
        <taxon>Pseudomonadati</taxon>
        <taxon>Bacteroidota</taxon>
        <taxon>Flavobacteriia</taxon>
        <taxon>Flavobacteriales</taxon>
        <taxon>Flavobacteriaceae</taxon>
        <taxon>Flavobacterium</taxon>
    </lineage>
</organism>
<sequence>MDFQPLHYIYIPSQTQNARTLLLLHGTGGDERDLLPIAQNLGKDYNILSVRGNVLENGMPRFFKRLGMGIFDEKDLEFRTHEMISFLRETSKKENFDASKIIALGYSNGANIAGASLFLEPDFLDGAILFRPMQPFKDKLPLSNQKNTPVLLTSGKNDPTVNPNDTENYIGLLKKAGFETAHFELNTSHNLTQQDIQIASEWLDKHFG</sequence>
<dbReference type="Pfam" id="PF02230">
    <property type="entry name" value="Abhydrolase_2"/>
    <property type="match status" value="1"/>
</dbReference>
<dbReference type="InterPro" id="IPR003140">
    <property type="entry name" value="PLipase/COase/thioEstase"/>
</dbReference>
<evidence type="ECO:0000256" key="1">
    <source>
        <dbReference type="ARBA" id="ARBA00006499"/>
    </source>
</evidence>
<keyword evidence="2 4" id="KW-0378">Hydrolase</keyword>
<dbReference type="Proteomes" id="UP000319175">
    <property type="component" value="Unassembled WGS sequence"/>
</dbReference>
<dbReference type="RefSeq" id="WP_139997880.1">
    <property type="nucleotide sequence ID" value="NZ_VFJE01000047.1"/>
</dbReference>
<proteinExistence type="inferred from homology"/>
<keyword evidence="5" id="KW-1185">Reference proteome</keyword>
<comment type="similarity">
    <text evidence="1">Belongs to the AB hydrolase superfamily. AB hydrolase 2 family.</text>
</comment>
<dbReference type="SUPFAM" id="SSF53474">
    <property type="entry name" value="alpha/beta-Hydrolases"/>
    <property type="match status" value="1"/>
</dbReference>
<name>A0A501QN19_9FLAO</name>
<dbReference type="PANTHER" id="PTHR10655:SF17">
    <property type="entry name" value="LYSOPHOSPHOLIPASE-LIKE PROTEIN 1"/>
    <property type="match status" value="1"/>
</dbReference>
<evidence type="ECO:0000313" key="4">
    <source>
        <dbReference type="EMBL" id="TPD73466.1"/>
    </source>
</evidence>
<dbReference type="InterPro" id="IPR029058">
    <property type="entry name" value="AB_hydrolase_fold"/>
</dbReference>
<dbReference type="GO" id="GO:0016787">
    <property type="term" value="F:hydrolase activity"/>
    <property type="evidence" value="ECO:0007669"/>
    <property type="project" value="UniProtKB-KW"/>
</dbReference>
<dbReference type="Gene3D" id="3.40.50.1820">
    <property type="entry name" value="alpha/beta hydrolase"/>
    <property type="match status" value="1"/>
</dbReference>
<evidence type="ECO:0000256" key="2">
    <source>
        <dbReference type="ARBA" id="ARBA00022801"/>
    </source>
</evidence>
<gene>
    <name evidence="4" type="ORF">FJA49_00875</name>
</gene>
<evidence type="ECO:0000259" key="3">
    <source>
        <dbReference type="Pfam" id="PF02230"/>
    </source>
</evidence>
<dbReference type="PANTHER" id="PTHR10655">
    <property type="entry name" value="LYSOPHOSPHOLIPASE-RELATED"/>
    <property type="match status" value="1"/>
</dbReference>
<evidence type="ECO:0000313" key="5">
    <source>
        <dbReference type="Proteomes" id="UP000319175"/>
    </source>
</evidence>
<accession>A0A501QN19</accession>
<reference evidence="4 5" key="1">
    <citation type="submission" date="2019-06" db="EMBL/GenBank/DDBJ databases">
        <title>Flavobacterium sp. MaA-Y11 from geoumgang.</title>
        <authorList>
            <person name="Jeong S."/>
        </authorList>
    </citation>
    <scope>NUCLEOTIDE SEQUENCE [LARGE SCALE GENOMIC DNA]</scope>
    <source>
        <strain evidence="4 5">MaA-Y11</strain>
    </source>
</reference>
<dbReference type="AlphaFoldDB" id="A0A501QN19"/>
<dbReference type="EMBL" id="VFJE01000047">
    <property type="protein sequence ID" value="TPD73466.1"/>
    <property type="molecule type" value="Genomic_DNA"/>
</dbReference>
<comment type="caution">
    <text evidence="4">The sequence shown here is derived from an EMBL/GenBank/DDBJ whole genome shotgun (WGS) entry which is preliminary data.</text>
</comment>
<dbReference type="InterPro" id="IPR050565">
    <property type="entry name" value="LYPA1-2/EST-like"/>
</dbReference>